<keyword evidence="2" id="KW-1185">Reference proteome</keyword>
<dbReference type="EMBL" id="CATNWA010013588">
    <property type="protein sequence ID" value="CAI9565527.1"/>
    <property type="molecule type" value="Genomic_DNA"/>
</dbReference>
<sequence length="67" mass="7700">CSTIFSFTQILELTAGVVGPFEYIENALHAFFMMKSGSGQFWELEELKKISDTNAYKRDLPRLNAFF</sequence>
<comment type="caution">
    <text evidence="1">The sequence shown here is derived from an EMBL/GenBank/DDBJ whole genome shotgun (WGS) entry which is preliminary data.</text>
</comment>
<evidence type="ECO:0000313" key="2">
    <source>
        <dbReference type="Proteomes" id="UP001162483"/>
    </source>
</evidence>
<feature type="non-terminal residue" evidence="1">
    <location>
        <position position="1"/>
    </location>
</feature>
<dbReference type="Proteomes" id="UP001162483">
    <property type="component" value="Unassembled WGS sequence"/>
</dbReference>
<evidence type="ECO:0000313" key="1">
    <source>
        <dbReference type="EMBL" id="CAI9565527.1"/>
    </source>
</evidence>
<reference evidence="1" key="1">
    <citation type="submission" date="2023-05" db="EMBL/GenBank/DDBJ databases">
        <authorList>
            <person name="Stuckert A."/>
        </authorList>
    </citation>
    <scope>NUCLEOTIDE SEQUENCE</scope>
</reference>
<proteinExistence type="predicted"/>
<organism evidence="1 2">
    <name type="scientific">Staurois parvus</name>
    <dbReference type="NCBI Taxonomy" id="386267"/>
    <lineage>
        <taxon>Eukaryota</taxon>
        <taxon>Metazoa</taxon>
        <taxon>Chordata</taxon>
        <taxon>Craniata</taxon>
        <taxon>Vertebrata</taxon>
        <taxon>Euteleostomi</taxon>
        <taxon>Amphibia</taxon>
        <taxon>Batrachia</taxon>
        <taxon>Anura</taxon>
        <taxon>Neobatrachia</taxon>
        <taxon>Ranoidea</taxon>
        <taxon>Ranidae</taxon>
        <taxon>Staurois</taxon>
    </lineage>
</organism>
<protein>
    <submittedName>
        <fullName evidence="1">Uncharacterized protein</fullName>
    </submittedName>
</protein>
<accession>A0ABN9CZC3</accession>
<name>A0ABN9CZC3_9NEOB</name>
<gene>
    <name evidence="1" type="ORF">SPARVUS_LOCUS6083963</name>
</gene>